<organism evidence="4 5">
    <name type="scientific">Diplodia intermedia</name>
    <dbReference type="NCBI Taxonomy" id="856260"/>
    <lineage>
        <taxon>Eukaryota</taxon>
        <taxon>Fungi</taxon>
        <taxon>Dikarya</taxon>
        <taxon>Ascomycota</taxon>
        <taxon>Pezizomycotina</taxon>
        <taxon>Dothideomycetes</taxon>
        <taxon>Dothideomycetes incertae sedis</taxon>
        <taxon>Botryosphaeriales</taxon>
        <taxon>Botryosphaeriaceae</taxon>
        <taxon>Diplodia</taxon>
    </lineage>
</organism>
<feature type="transmembrane region" description="Helical" evidence="2">
    <location>
        <begin position="435"/>
        <end position="454"/>
    </location>
</feature>
<accession>A0ABR3TN85</accession>
<sequence length="455" mass="48770">MPFTKLLAPLLAALILACLSGHAYASGNERETQLPTISTSAVLASEHAVILARNATPASKSMPLFPDISLLPTATALPEEVSLNISEGWYGKQLNFPANKGFDPTKLASIQCNECSISGQLVVKQGNWSLTELGFLEVNLAHLVTKIDMLVQGEQSGSMTFPFVPGTDGDIPIPDAGFKIPGFGKAGLMVHPEFVISWSFTNPLAIGYTTTWEMTGNPIIHVDFSNLSSDPFSHVGVGMYRASALASRSIEIENGNASILFALRLRLKAVLDSVVAGVTAEAEINMNLPSLNISSTVFPSSDVNDVCMGDKDYEMPEEPVMRNFTETYPKFVRGIDAGGMAVGSQFNVSFPWMTHDSVLSAIHSTDFRNGMSKRCYALNTKNNSFTSVRGIFADIRNALRNDDTDNNNTASSGNTTSSVWSRPNKGAAATTPPSASLSLLMGGLMFAGVVFLICF</sequence>
<evidence type="ECO:0000256" key="2">
    <source>
        <dbReference type="SAM" id="Phobius"/>
    </source>
</evidence>
<feature type="signal peptide" evidence="3">
    <location>
        <begin position="1"/>
        <end position="25"/>
    </location>
</feature>
<evidence type="ECO:0000256" key="3">
    <source>
        <dbReference type="SAM" id="SignalP"/>
    </source>
</evidence>
<keyword evidence="2" id="KW-1133">Transmembrane helix</keyword>
<name>A0ABR3TN85_9PEZI</name>
<keyword evidence="2" id="KW-0812">Transmembrane</keyword>
<keyword evidence="2" id="KW-0472">Membrane</keyword>
<evidence type="ECO:0000313" key="5">
    <source>
        <dbReference type="Proteomes" id="UP001521184"/>
    </source>
</evidence>
<dbReference type="EMBL" id="JAKEKT020000044">
    <property type="protein sequence ID" value="KAL1641001.1"/>
    <property type="molecule type" value="Genomic_DNA"/>
</dbReference>
<protein>
    <submittedName>
        <fullName evidence="4">Uncharacterized protein</fullName>
    </submittedName>
</protein>
<feature type="region of interest" description="Disordered" evidence="1">
    <location>
        <begin position="402"/>
        <end position="427"/>
    </location>
</feature>
<dbReference type="PROSITE" id="PS51257">
    <property type="entry name" value="PROKAR_LIPOPROTEIN"/>
    <property type="match status" value="1"/>
</dbReference>
<proteinExistence type="predicted"/>
<keyword evidence="5" id="KW-1185">Reference proteome</keyword>
<feature type="compositionally biased region" description="Low complexity" evidence="1">
    <location>
        <begin position="406"/>
        <end position="418"/>
    </location>
</feature>
<keyword evidence="3" id="KW-0732">Signal</keyword>
<gene>
    <name evidence="4" type="ORF">SLS58_006443</name>
</gene>
<comment type="caution">
    <text evidence="4">The sequence shown here is derived from an EMBL/GenBank/DDBJ whole genome shotgun (WGS) entry which is preliminary data.</text>
</comment>
<reference evidence="4 5" key="1">
    <citation type="journal article" date="2023" name="Plant Dis.">
        <title>First Report of Diplodia intermedia Causing Canker and Dieback Diseases on Apple Trees in Canada.</title>
        <authorList>
            <person name="Ellouze W."/>
            <person name="Ilyukhin E."/>
            <person name="Sulman M."/>
            <person name="Ali S."/>
        </authorList>
    </citation>
    <scope>NUCLEOTIDE SEQUENCE [LARGE SCALE GENOMIC DNA]</scope>
    <source>
        <strain evidence="4 5">M45-28</strain>
    </source>
</reference>
<dbReference type="Proteomes" id="UP001521184">
    <property type="component" value="Unassembled WGS sequence"/>
</dbReference>
<feature type="chain" id="PRO_5045949588" evidence="3">
    <location>
        <begin position="26"/>
        <end position="455"/>
    </location>
</feature>
<evidence type="ECO:0000256" key="1">
    <source>
        <dbReference type="SAM" id="MobiDB-lite"/>
    </source>
</evidence>
<evidence type="ECO:0000313" key="4">
    <source>
        <dbReference type="EMBL" id="KAL1641001.1"/>
    </source>
</evidence>